<dbReference type="PANTHER" id="PTHR15243">
    <property type="entry name" value="SERINE/THREONINE-PROTEIN KINASE 19"/>
    <property type="match status" value="1"/>
</dbReference>
<feature type="region of interest" description="Disordered" evidence="2">
    <location>
        <begin position="19"/>
        <end position="42"/>
    </location>
</feature>
<protein>
    <submittedName>
        <fullName evidence="4 5">Serine/threonine-protein kinase 19-like</fullName>
    </submittedName>
</protein>
<gene>
    <name evidence="4 5" type="primary">LOC106809261</name>
</gene>
<evidence type="ECO:0000313" key="5">
    <source>
        <dbReference type="RefSeq" id="XP_014667757.1"/>
    </source>
</evidence>
<dbReference type="RefSeq" id="XP_014667757.1">
    <property type="nucleotide sequence ID" value="XM_014812271.1"/>
</dbReference>
<proteinExistence type="inferred from homology"/>
<dbReference type="RefSeq" id="XP_014667756.1">
    <property type="nucleotide sequence ID" value="XM_014812270.1"/>
</dbReference>
<sequence length="264" mass="30278">MNRKRTLPDVYRHRKKICGGRGVSDVQGPNEENETEVRPEPARDAQASLQYLHNLFPIDKFEGRLPPIILRHQLYSLSPNRTELDQQLNDIIKKGEVRLFKLGTIPDEFALVFTEEYREHVRKFTSRLWDVPKTTIDKFLDLAIGSCLDVSLTRDDMINELGFQENEIKDLFKAGLLAVRDVGSWWLSVPGAGTFMKSHLRGRKAILLMIRKCKYKEILQKELEARKLPKAAKLGISYHIHDVIGADLVSCIDTTSGKLLRLNE</sequence>
<evidence type="ECO:0000313" key="3">
    <source>
        <dbReference type="Proteomes" id="UP000695022"/>
    </source>
</evidence>
<organism evidence="3 4">
    <name type="scientific">Priapulus caudatus</name>
    <name type="common">Priapulid worm</name>
    <dbReference type="NCBI Taxonomy" id="37621"/>
    <lineage>
        <taxon>Eukaryota</taxon>
        <taxon>Metazoa</taxon>
        <taxon>Ecdysozoa</taxon>
        <taxon>Scalidophora</taxon>
        <taxon>Priapulida</taxon>
        <taxon>Priapulimorpha</taxon>
        <taxon>Priapulimorphida</taxon>
        <taxon>Priapulidae</taxon>
        <taxon>Priapulus</taxon>
    </lineage>
</organism>
<reference evidence="4 5" key="1">
    <citation type="submission" date="2025-05" db="UniProtKB">
        <authorList>
            <consortium name="RefSeq"/>
        </authorList>
    </citation>
    <scope>IDENTIFICATION</scope>
</reference>
<evidence type="ECO:0000256" key="1">
    <source>
        <dbReference type="ARBA" id="ARBA00093458"/>
    </source>
</evidence>
<comment type="similarity">
    <text evidence="1">Belongs to the STK19 family.</text>
</comment>
<dbReference type="InterPro" id="IPR018865">
    <property type="entry name" value="STK19-like"/>
</dbReference>
<dbReference type="GeneID" id="106809261"/>
<dbReference type="Pfam" id="PF10494">
    <property type="entry name" value="Stk19"/>
    <property type="match status" value="1"/>
</dbReference>
<dbReference type="PANTHER" id="PTHR15243:SF0">
    <property type="entry name" value="SERINE_THREONINE-PROTEIN KINASE 19"/>
    <property type="match status" value="1"/>
</dbReference>
<evidence type="ECO:0000256" key="2">
    <source>
        <dbReference type="SAM" id="MobiDB-lite"/>
    </source>
</evidence>
<evidence type="ECO:0000313" key="4">
    <source>
        <dbReference type="RefSeq" id="XP_014667756.1"/>
    </source>
</evidence>
<accession>A0ABM1E6D5</accession>
<dbReference type="Proteomes" id="UP000695022">
    <property type="component" value="Unplaced"/>
</dbReference>
<keyword evidence="3" id="KW-1185">Reference proteome</keyword>
<name>A0ABM1E6D5_PRICU</name>